<name>A0A0E9XEH5_ANGAN</name>
<organism evidence="1">
    <name type="scientific">Anguilla anguilla</name>
    <name type="common">European freshwater eel</name>
    <name type="synonym">Muraena anguilla</name>
    <dbReference type="NCBI Taxonomy" id="7936"/>
    <lineage>
        <taxon>Eukaryota</taxon>
        <taxon>Metazoa</taxon>
        <taxon>Chordata</taxon>
        <taxon>Craniata</taxon>
        <taxon>Vertebrata</taxon>
        <taxon>Euteleostomi</taxon>
        <taxon>Actinopterygii</taxon>
        <taxon>Neopterygii</taxon>
        <taxon>Teleostei</taxon>
        <taxon>Anguilliformes</taxon>
        <taxon>Anguillidae</taxon>
        <taxon>Anguilla</taxon>
    </lineage>
</organism>
<sequence>MHRHSAISGKILAWNPFPKIRFSRLLKAVKEQMNRTEPRNPPRMVNHSEEPSCRLNICMPANTSTDNKLESTREVPVLTAMF</sequence>
<evidence type="ECO:0000313" key="1">
    <source>
        <dbReference type="EMBL" id="JAI00094.1"/>
    </source>
</evidence>
<dbReference type="EMBL" id="GBXM01008484">
    <property type="protein sequence ID" value="JAI00094.1"/>
    <property type="molecule type" value="Transcribed_RNA"/>
</dbReference>
<accession>A0A0E9XEH5</accession>
<reference evidence="1" key="1">
    <citation type="submission" date="2014-11" db="EMBL/GenBank/DDBJ databases">
        <authorList>
            <person name="Amaro Gonzalez C."/>
        </authorList>
    </citation>
    <scope>NUCLEOTIDE SEQUENCE</scope>
</reference>
<proteinExistence type="predicted"/>
<reference evidence="1" key="2">
    <citation type="journal article" date="2015" name="Fish Shellfish Immunol.">
        <title>Early steps in the European eel (Anguilla anguilla)-Vibrio vulnificus interaction in the gills: Role of the RtxA13 toxin.</title>
        <authorList>
            <person name="Callol A."/>
            <person name="Pajuelo D."/>
            <person name="Ebbesson L."/>
            <person name="Teles M."/>
            <person name="MacKenzie S."/>
            <person name="Amaro C."/>
        </authorList>
    </citation>
    <scope>NUCLEOTIDE SEQUENCE</scope>
</reference>
<dbReference type="AlphaFoldDB" id="A0A0E9XEH5"/>
<protein>
    <submittedName>
        <fullName evidence="1">Uncharacterized protein</fullName>
    </submittedName>
</protein>